<dbReference type="EMBL" id="AVOT02007304">
    <property type="protein sequence ID" value="MBW0483605.1"/>
    <property type="molecule type" value="Genomic_DNA"/>
</dbReference>
<dbReference type="InterPro" id="IPR038717">
    <property type="entry name" value="Tc1-like_DDE_dom"/>
</dbReference>
<dbReference type="Proteomes" id="UP000765509">
    <property type="component" value="Unassembled WGS sequence"/>
</dbReference>
<comment type="caution">
    <text evidence="2">The sequence shown here is derived from an EMBL/GenBank/DDBJ whole genome shotgun (WGS) entry which is preliminary data.</text>
</comment>
<proteinExistence type="predicted"/>
<reference evidence="2" key="1">
    <citation type="submission" date="2021-03" db="EMBL/GenBank/DDBJ databases">
        <title>Draft genome sequence of rust myrtle Austropuccinia psidii MF-1, a brazilian biotype.</title>
        <authorList>
            <person name="Quecine M.C."/>
            <person name="Pachon D.M.R."/>
            <person name="Bonatelli M.L."/>
            <person name="Correr F.H."/>
            <person name="Franceschini L.M."/>
            <person name="Leite T.F."/>
            <person name="Margarido G.R.A."/>
            <person name="Almeida C.A."/>
            <person name="Ferrarezi J.A."/>
            <person name="Labate C.A."/>
        </authorList>
    </citation>
    <scope>NUCLEOTIDE SEQUENCE</scope>
    <source>
        <strain evidence="2">MF-1</strain>
    </source>
</reference>
<dbReference type="InterPro" id="IPR036397">
    <property type="entry name" value="RNaseH_sf"/>
</dbReference>
<evidence type="ECO:0000259" key="1">
    <source>
        <dbReference type="Pfam" id="PF13358"/>
    </source>
</evidence>
<accession>A0A9Q3CI94</accession>
<name>A0A9Q3CI94_9BASI</name>
<evidence type="ECO:0000313" key="3">
    <source>
        <dbReference type="Proteomes" id="UP000765509"/>
    </source>
</evidence>
<dbReference type="GO" id="GO:0003676">
    <property type="term" value="F:nucleic acid binding"/>
    <property type="evidence" value="ECO:0007669"/>
    <property type="project" value="InterPro"/>
</dbReference>
<dbReference type="OrthoDB" id="2753252at2759"/>
<dbReference type="Gene3D" id="3.30.420.10">
    <property type="entry name" value="Ribonuclease H-like superfamily/Ribonuclease H"/>
    <property type="match status" value="1"/>
</dbReference>
<keyword evidence="3" id="KW-1185">Reference proteome</keyword>
<dbReference type="Pfam" id="PF13358">
    <property type="entry name" value="DDE_3"/>
    <property type="match status" value="1"/>
</dbReference>
<organism evidence="2 3">
    <name type="scientific">Austropuccinia psidii MF-1</name>
    <dbReference type="NCBI Taxonomy" id="1389203"/>
    <lineage>
        <taxon>Eukaryota</taxon>
        <taxon>Fungi</taxon>
        <taxon>Dikarya</taxon>
        <taxon>Basidiomycota</taxon>
        <taxon>Pucciniomycotina</taxon>
        <taxon>Pucciniomycetes</taxon>
        <taxon>Pucciniales</taxon>
        <taxon>Sphaerophragmiaceae</taxon>
        <taxon>Austropuccinia</taxon>
    </lineage>
</organism>
<protein>
    <recommendedName>
        <fullName evidence="1">Tc1-like transposase DDE domain-containing protein</fullName>
    </recommendedName>
</protein>
<evidence type="ECO:0000313" key="2">
    <source>
        <dbReference type="EMBL" id="MBW0483605.1"/>
    </source>
</evidence>
<sequence length="183" mass="20703">MGAFIGSTKGPLVFLDSTQTAATFVQKLNGPHWQLFYNYMVKEPYIRTCNCIALMEDGASIHTAQIFNKWWATNQIKKLPWPAHSPDLNLIENVWKVLKTHVTKHHQPCTMDELHSAIKSAWDDLSPTFFEKLLIGIHKPMEEVVESHGGPRDSSTFNFSTCNITLISEMDSQGSIFISYESG</sequence>
<gene>
    <name evidence="2" type="ORF">O181_023320</name>
</gene>
<dbReference type="AlphaFoldDB" id="A0A9Q3CI94"/>
<feature type="domain" description="Tc1-like transposase DDE" evidence="1">
    <location>
        <begin position="21"/>
        <end position="114"/>
    </location>
</feature>